<dbReference type="Proteomes" id="UP000003752">
    <property type="component" value="Unassembled WGS sequence"/>
</dbReference>
<protein>
    <submittedName>
        <fullName evidence="2">Uncharacterized protein</fullName>
    </submittedName>
</protein>
<dbReference type="PATRIC" id="fig|1423757.3.peg.2671"/>
<accession>C0XGU0</accession>
<dbReference type="RefSeq" id="WP_003635317.1">
    <property type="nucleotide sequence ID" value="NZ_AZDF01000009.1"/>
</dbReference>
<feature type="compositionally biased region" description="Basic and acidic residues" evidence="1">
    <location>
        <begin position="374"/>
        <end position="399"/>
    </location>
</feature>
<proteinExistence type="predicted"/>
<evidence type="ECO:0000256" key="1">
    <source>
        <dbReference type="SAM" id="MobiDB-lite"/>
    </source>
</evidence>
<dbReference type="AlphaFoldDB" id="C0XGU0"/>
<dbReference type="EMBL" id="ACGP01000089">
    <property type="protein sequence ID" value="EEI25411.1"/>
    <property type="molecule type" value="Genomic_DNA"/>
</dbReference>
<gene>
    <name evidence="2" type="ORF">HMPREF0519_0451</name>
</gene>
<comment type="caution">
    <text evidence="2">The sequence shown here is derived from an EMBL/GenBank/DDBJ whole genome shotgun (WGS) entry which is preliminary data.</text>
</comment>
<keyword evidence="3" id="KW-1185">Reference proteome</keyword>
<evidence type="ECO:0000313" key="3">
    <source>
        <dbReference type="Proteomes" id="UP000003752"/>
    </source>
</evidence>
<reference evidence="2 3" key="1">
    <citation type="submission" date="2009-01" db="EMBL/GenBank/DDBJ databases">
        <authorList>
            <person name="Qin X."/>
            <person name="Bachman B."/>
            <person name="Battles P."/>
            <person name="Bell A."/>
            <person name="Bess C."/>
            <person name="Bickham C."/>
            <person name="Chaboub L."/>
            <person name="Chen D."/>
            <person name="Coyle M."/>
            <person name="Deiros D.R."/>
            <person name="Dinh H."/>
            <person name="Forbes L."/>
            <person name="Fowler G."/>
            <person name="Francisco L."/>
            <person name="Fu Q."/>
            <person name="Gubbala S."/>
            <person name="Hale W."/>
            <person name="Han Y."/>
            <person name="Hemphill L."/>
            <person name="Highlander S.K."/>
            <person name="Hirani K."/>
            <person name="Hogues M."/>
            <person name="Jackson L."/>
            <person name="Jakkamsetti A."/>
            <person name="Javaid M."/>
            <person name="Jiang H."/>
            <person name="Korchina V."/>
            <person name="Kovar C."/>
            <person name="Lara F."/>
            <person name="Lee S."/>
            <person name="Mata R."/>
            <person name="Mathew T."/>
            <person name="Moen C."/>
            <person name="Morales K."/>
            <person name="Munidasa M."/>
            <person name="Nazareth L."/>
            <person name="Ngo R."/>
            <person name="Nguyen L."/>
            <person name="Okwuonu G."/>
            <person name="Ongeri F."/>
            <person name="Patil S."/>
            <person name="Petrosino J."/>
            <person name="Pham C."/>
            <person name="Pham P."/>
            <person name="Pu L.-L."/>
            <person name="Puazo M."/>
            <person name="Raj R."/>
            <person name="Reid J."/>
            <person name="Rouhana J."/>
            <person name="Saada N."/>
            <person name="Shang Y."/>
            <person name="Simmons D."/>
            <person name="Thornton R."/>
            <person name="Warren J."/>
            <person name="Weissenberger G."/>
            <person name="Zhang J."/>
            <person name="Zhang L."/>
            <person name="Zhou C."/>
            <person name="Zhu D."/>
            <person name="Muzny D."/>
            <person name="Worley K."/>
            <person name="Gibbs R."/>
        </authorList>
    </citation>
    <scope>NUCLEOTIDE SEQUENCE [LARGE SCALE GENOMIC DNA]</scope>
    <source>
        <strain evidence="3">ATCC 8290 / DSM 20176 / CCUG 30140 / JCM 1155 / KCTC 3500 / NBRC 15886 / NCIMB 8040 / NRRL B-1843 / 9</strain>
    </source>
</reference>
<feature type="region of interest" description="Disordered" evidence="1">
    <location>
        <begin position="374"/>
        <end position="415"/>
    </location>
</feature>
<dbReference type="HOGENOM" id="CLU_670467_0_0_9"/>
<feature type="compositionally biased region" description="Basic residues" evidence="1">
    <location>
        <begin position="400"/>
        <end position="415"/>
    </location>
</feature>
<sequence length="415" mass="46870">MKLVRAYQRVEVDGKSKNMVLKSYGKDGYNAIVEVQNPFSTASDKNISTITIHNLPESDKNIVEKGCNVRVYFGWISETGEYNTIGLLTQGTVSSVDPSAYASGDKTFVFTISDGSNYDSKKEVKVKTTSKTRVTASQKSLDEAITKYNSQLNAKRKKWRDDNPNANNKQVRAYNKKILNAKNAYAKAKRKSYLKQKEILEKDKKYKKTTKYKPLTFAKNTRGSTIIKKIAKAAGIKIYGMKLAYDHKFMKGYTAKSKPMAAIESIASICKTPVYRSHGKLYIRNYSKNKKSDLYISYDTGLLQEPELQDDSDDGLKHYQVEFLLRRTISGGTIYHLTSETISGWVVAESGEHDTSSDSMTTTCDCVSYSDYKKANAKKTEKAEKADKKAKAKLDADNKKKLKEKQKKRSDKKKK</sequence>
<name>C0XGU0_LENH9</name>
<evidence type="ECO:0000313" key="2">
    <source>
        <dbReference type="EMBL" id="EEI25411.1"/>
    </source>
</evidence>
<organism evidence="2 3">
    <name type="scientific">Lentilactobacillus hilgardii (strain ATCC 8290 / DSM 20176 / CCUG 30140 / JCM 1155 / KCTC 3500 / NBRC 15886 / NCIMB 8040 / NRRL B-1843 / 9)</name>
    <dbReference type="NCBI Taxonomy" id="1423757"/>
    <lineage>
        <taxon>Bacteria</taxon>
        <taxon>Bacillati</taxon>
        <taxon>Bacillota</taxon>
        <taxon>Bacilli</taxon>
        <taxon>Lactobacillales</taxon>
        <taxon>Lactobacillaceae</taxon>
        <taxon>Lentilactobacillus</taxon>
    </lineage>
</organism>